<proteinExistence type="predicted"/>
<sequence length="100" mass="11565">MTRPSENEEEYILRQELEKRRDAVRAKQAELADDERASLKELHWMRCAKCGAELQEVEFRGVKVDKCFSCGGVFLDDGELEQLAGRPGWFDGMIKIFRPT</sequence>
<protein>
    <recommendedName>
        <fullName evidence="1">Transcription factor zinc-finger domain-containing protein</fullName>
    </recommendedName>
</protein>
<gene>
    <name evidence="2" type="ORF">DB30_06312</name>
</gene>
<comment type="caution">
    <text evidence="2">The sequence shown here is derived from an EMBL/GenBank/DDBJ whole genome shotgun (WGS) entry which is preliminary data.</text>
</comment>
<reference evidence="2 3" key="1">
    <citation type="submission" date="2014-12" db="EMBL/GenBank/DDBJ databases">
        <title>Genome assembly of Enhygromyxa salina DSM 15201.</title>
        <authorList>
            <person name="Sharma G."/>
            <person name="Subramanian S."/>
        </authorList>
    </citation>
    <scope>NUCLEOTIDE SEQUENCE [LARGE SCALE GENOMIC DNA]</scope>
    <source>
        <strain evidence="2 3">DSM 15201</strain>
    </source>
</reference>
<organism evidence="2 3">
    <name type="scientific">Enhygromyxa salina</name>
    <dbReference type="NCBI Taxonomy" id="215803"/>
    <lineage>
        <taxon>Bacteria</taxon>
        <taxon>Pseudomonadati</taxon>
        <taxon>Myxococcota</taxon>
        <taxon>Polyangia</taxon>
        <taxon>Nannocystales</taxon>
        <taxon>Nannocystaceae</taxon>
        <taxon>Enhygromyxa</taxon>
    </lineage>
</organism>
<dbReference type="RefSeq" id="WP_052552893.1">
    <property type="nucleotide sequence ID" value="NZ_JMCC02000065.1"/>
</dbReference>
<evidence type="ECO:0000313" key="3">
    <source>
        <dbReference type="Proteomes" id="UP000031599"/>
    </source>
</evidence>
<evidence type="ECO:0000259" key="1">
    <source>
        <dbReference type="Pfam" id="PF13453"/>
    </source>
</evidence>
<feature type="domain" description="Transcription factor zinc-finger" evidence="1">
    <location>
        <begin position="46"/>
        <end position="84"/>
    </location>
</feature>
<dbReference type="Pfam" id="PF13453">
    <property type="entry name" value="Zn_ribbon_TFIIB"/>
    <property type="match status" value="1"/>
</dbReference>
<dbReference type="Proteomes" id="UP000031599">
    <property type="component" value="Unassembled WGS sequence"/>
</dbReference>
<dbReference type="InterPro" id="IPR027392">
    <property type="entry name" value="TF_Znf"/>
</dbReference>
<evidence type="ECO:0000313" key="2">
    <source>
        <dbReference type="EMBL" id="KIG14858.1"/>
    </source>
</evidence>
<name>A0A0C1ZUW2_9BACT</name>
<dbReference type="EMBL" id="JMCC02000065">
    <property type="protein sequence ID" value="KIG14858.1"/>
    <property type="molecule type" value="Genomic_DNA"/>
</dbReference>
<dbReference type="AlphaFoldDB" id="A0A0C1ZUW2"/>
<accession>A0A0C1ZUW2</accession>